<comment type="caution">
    <text evidence="1">The sequence shown here is derived from an EMBL/GenBank/DDBJ whole genome shotgun (WGS) entry which is preliminary data.</text>
</comment>
<protein>
    <submittedName>
        <fullName evidence="1">Phenylacetic acid degradation protein</fullName>
    </submittedName>
</protein>
<evidence type="ECO:0000313" key="1">
    <source>
        <dbReference type="EMBL" id="KGE69491.1"/>
    </source>
</evidence>
<dbReference type="Gene3D" id="3.10.129.10">
    <property type="entry name" value="Hotdog Thioesterase"/>
    <property type="match status" value="1"/>
</dbReference>
<evidence type="ECO:0000313" key="2">
    <source>
        <dbReference type="Proteomes" id="UP000030060"/>
    </source>
</evidence>
<dbReference type="SUPFAM" id="SSF54637">
    <property type="entry name" value="Thioesterase/thiol ester dehydrase-isomerase"/>
    <property type="match status" value="1"/>
</dbReference>
<dbReference type="EMBL" id="ASGY01000022">
    <property type="protein sequence ID" value="KGE69491.1"/>
    <property type="molecule type" value="Genomic_DNA"/>
</dbReference>
<dbReference type="OrthoDB" id="793353at2"/>
<dbReference type="CDD" id="cd03443">
    <property type="entry name" value="PaaI_thioesterase"/>
    <property type="match status" value="1"/>
</dbReference>
<dbReference type="Pfam" id="PF14539">
    <property type="entry name" value="DUF4442"/>
    <property type="match status" value="1"/>
</dbReference>
<dbReference type="AlphaFoldDB" id="A0A0A1Z8Y6"/>
<dbReference type="RefSeq" id="WP_033901052.1">
    <property type="nucleotide sequence ID" value="NZ_ASGY01000022.1"/>
</dbReference>
<proteinExistence type="predicted"/>
<sequence length="146" mass="15567">MSQFLSMFNSVGPAAFSQMACQVAPYFSTINPEIAELRPGHAVVNVPFRKEITNHLASVHAIALCNAAELAGGTMTDVSIPQGAKWIPKGMTVEYLAKAKSNIRAVADGSGIDWSTAGDKIVPVDIFDEGDVKVFTARITMNVKIA</sequence>
<reference evidence="1 2" key="1">
    <citation type="journal article" date="2013" name="Genome Announc.">
        <title>Draft Genome Sequence of Pseudomonas fluorescens LMG 5329, a White Line-Inducing Principle-Producing Bioindicator for the Mushroom Pathogen Pseudomonas tolaasii.</title>
        <authorList>
            <person name="Ghequire M.G."/>
            <person name="Rokni-Zadeh H."/>
            <person name="Zarrineh P."/>
            <person name="De Mot R."/>
        </authorList>
    </citation>
    <scope>NUCLEOTIDE SEQUENCE [LARGE SCALE GENOMIC DNA]</scope>
    <source>
        <strain evidence="1 2">LMG 5329</strain>
    </source>
</reference>
<name>A0A0A1Z8Y6_PSEFL</name>
<gene>
    <name evidence="1" type="ORF">K814_0102540</name>
</gene>
<dbReference type="Proteomes" id="UP000030060">
    <property type="component" value="Unassembled WGS sequence"/>
</dbReference>
<organism evidence="1 2">
    <name type="scientific">Pseudomonas fluorescens LMG 5329</name>
    <dbReference type="NCBI Taxonomy" id="1324332"/>
    <lineage>
        <taxon>Bacteria</taxon>
        <taxon>Pseudomonadati</taxon>
        <taxon>Pseudomonadota</taxon>
        <taxon>Gammaproteobacteria</taxon>
        <taxon>Pseudomonadales</taxon>
        <taxon>Pseudomonadaceae</taxon>
        <taxon>Pseudomonas</taxon>
    </lineage>
</organism>
<dbReference type="InterPro" id="IPR029069">
    <property type="entry name" value="HotDog_dom_sf"/>
</dbReference>
<dbReference type="InterPro" id="IPR027961">
    <property type="entry name" value="DUF4442"/>
</dbReference>
<accession>A0A0A1Z8Y6</accession>